<dbReference type="GO" id="GO:0005886">
    <property type="term" value="C:plasma membrane"/>
    <property type="evidence" value="ECO:0007669"/>
    <property type="project" value="UniProtKB-SubCell"/>
</dbReference>
<accession>A0A836MLP1</accession>
<evidence type="ECO:0000256" key="3">
    <source>
        <dbReference type="ARBA" id="ARBA00022692"/>
    </source>
</evidence>
<dbReference type="PANTHER" id="PTHR30086">
    <property type="entry name" value="ARGININE EXPORTER PROTEIN ARGO"/>
    <property type="match status" value="1"/>
</dbReference>
<gene>
    <name evidence="7" type="ORF">AE32_00223</name>
</gene>
<dbReference type="RefSeq" id="WP_031952195.1">
    <property type="nucleotide sequence ID" value="NZ_JAHKRV010000020.1"/>
</dbReference>
<evidence type="ECO:0000256" key="4">
    <source>
        <dbReference type="ARBA" id="ARBA00022989"/>
    </source>
</evidence>
<dbReference type="GO" id="GO:0033228">
    <property type="term" value="P:cysteine export across plasma membrane"/>
    <property type="evidence" value="ECO:0007669"/>
    <property type="project" value="TreeGrafter"/>
</dbReference>
<feature type="transmembrane region" description="Helical" evidence="6">
    <location>
        <begin position="66"/>
        <end position="86"/>
    </location>
</feature>
<feature type="transmembrane region" description="Helical" evidence="6">
    <location>
        <begin position="172"/>
        <end position="190"/>
    </location>
</feature>
<evidence type="ECO:0000313" key="8">
    <source>
        <dbReference type="Proteomes" id="UP000027208"/>
    </source>
</evidence>
<name>A0A836MLP1_ACINO</name>
<protein>
    <recommendedName>
        <fullName evidence="9">LysE family translocator</fullName>
    </recommendedName>
</protein>
<proteinExistence type="predicted"/>
<dbReference type="Proteomes" id="UP000027208">
    <property type="component" value="Unassembled WGS sequence"/>
</dbReference>
<feature type="transmembrane region" description="Helical" evidence="6">
    <location>
        <begin position="6"/>
        <end position="27"/>
    </location>
</feature>
<evidence type="ECO:0000256" key="6">
    <source>
        <dbReference type="SAM" id="Phobius"/>
    </source>
</evidence>
<dbReference type="PANTHER" id="PTHR30086:SF20">
    <property type="entry name" value="ARGININE EXPORTER PROTEIN ARGO-RELATED"/>
    <property type="match status" value="1"/>
</dbReference>
<keyword evidence="3 6" id="KW-0812">Transmembrane</keyword>
<sequence length="193" mass="21939">MLSLFLFSFAILVTPGPNNIVLLTTSINYGIKETIPNLLGIWFGFGLLIIIGTSSLGFFINETPFLLIGLKIFGFVYILYLAYKIFKNNSFDAENKKPINFFESTLLQISNPKGLILIFAIVTNFWMVNESYLYNLLYLIFFLISVSVVSNLIWVALGVIMKRKLSNNFLSIFNKFMALVLVLTTFYSYAVTI</sequence>
<reference evidence="7 8" key="1">
    <citation type="submission" date="2014-04" db="EMBL/GenBank/DDBJ databases">
        <title>The Genome Sequence of Acinetobacter baumanii BIDMC 57.</title>
        <authorList>
            <consortium name="The Broad Institute Genomics Platform"/>
            <consortium name="The Broad Institute Genome Sequencing Center for Infectious Disease"/>
            <person name="Murphy C."/>
            <person name="Cosimi L."/>
            <person name="Cerqueira G."/>
            <person name="Feldgarden M."/>
            <person name="Earl A."/>
            <person name="Spencer M.D."/>
            <person name="Fodor A."/>
            <person name="Sautter R.L."/>
            <person name="Hung D."/>
            <person name="Onderdonk A.B."/>
            <person name="Ernst C."/>
            <person name="Delaney M."/>
            <person name="DuBois A."/>
            <person name="Young S.K."/>
            <person name="Zeng Q."/>
            <person name="Gargeya S."/>
            <person name="Abouelleil A."/>
            <person name="Alvarado L."/>
            <person name="Chapman S.B."/>
            <person name="Gainer-Dewar J."/>
            <person name="Goldberg J."/>
            <person name="Griggs A."/>
            <person name="Gujja S."/>
            <person name="Hansen M."/>
            <person name="Howarth C."/>
            <person name="Imamovic A."/>
            <person name="Larimer J."/>
            <person name="Pearson M."/>
            <person name="Poon T.W."/>
            <person name="Priest M."/>
            <person name="Roberts A."/>
            <person name="Saif S."/>
            <person name="Shea T."/>
            <person name="Sykes S."/>
            <person name="Wortman J."/>
            <person name="Nusbaum C."/>
            <person name="Birren B."/>
        </authorList>
    </citation>
    <scope>NUCLEOTIDE SEQUENCE [LARGE SCALE GENOMIC DNA]</scope>
    <source>
        <strain evidence="7 8">BIDMC 57</strain>
    </source>
</reference>
<keyword evidence="5 6" id="KW-0472">Membrane</keyword>
<evidence type="ECO:0008006" key="9">
    <source>
        <dbReference type="Google" id="ProtNLM"/>
    </source>
</evidence>
<evidence type="ECO:0000256" key="2">
    <source>
        <dbReference type="ARBA" id="ARBA00022475"/>
    </source>
</evidence>
<evidence type="ECO:0000256" key="5">
    <source>
        <dbReference type="ARBA" id="ARBA00023136"/>
    </source>
</evidence>
<dbReference type="GO" id="GO:0015171">
    <property type="term" value="F:amino acid transmembrane transporter activity"/>
    <property type="evidence" value="ECO:0007669"/>
    <property type="project" value="TreeGrafter"/>
</dbReference>
<feature type="transmembrane region" description="Helical" evidence="6">
    <location>
        <begin position="106"/>
        <end position="126"/>
    </location>
</feature>
<organism evidence="7 8">
    <name type="scientific">Acinetobacter nosocomialis</name>
    <dbReference type="NCBI Taxonomy" id="106654"/>
    <lineage>
        <taxon>Bacteria</taxon>
        <taxon>Pseudomonadati</taxon>
        <taxon>Pseudomonadota</taxon>
        <taxon>Gammaproteobacteria</taxon>
        <taxon>Moraxellales</taxon>
        <taxon>Moraxellaceae</taxon>
        <taxon>Acinetobacter</taxon>
        <taxon>Acinetobacter calcoaceticus/baumannii complex</taxon>
    </lineage>
</organism>
<dbReference type="AlphaFoldDB" id="A0A836MLP1"/>
<comment type="caution">
    <text evidence="7">The sequence shown here is derived from an EMBL/GenBank/DDBJ whole genome shotgun (WGS) entry which is preliminary data.</text>
</comment>
<dbReference type="EMBL" id="JMUI01000001">
    <property type="protein sequence ID" value="KDM58229.1"/>
    <property type="molecule type" value="Genomic_DNA"/>
</dbReference>
<dbReference type="Pfam" id="PF01810">
    <property type="entry name" value="LysE"/>
    <property type="match status" value="1"/>
</dbReference>
<evidence type="ECO:0000256" key="1">
    <source>
        <dbReference type="ARBA" id="ARBA00004651"/>
    </source>
</evidence>
<evidence type="ECO:0000313" key="7">
    <source>
        <dbReference type="EMBL" id="KDM58229.1"/>
    </source>
</evidence>
<keyword evidence="2" id="KW-1003">Cell membrane</keyword>
<dbReference type="InterPro" id="IPR001123">
    <property type="entry name" value="LeuE-type"/>
</dbReference>
<feature type="transmembrane region" description="Helical" evidence="6">
    <location>
        <begin position="132"/>
        <end position="160"/>
    </location>
</feature>
<keyword evidence="4 6" id="KW-1133">Transmembrane helix</keyword>
<feature type="transmembrane region" description="Helical" evidence="6">
    <location>
        <begin position="39"/>
        <end position="60"/>
    </location>
</feature>
<comment type="subcellular location">
    <subcellularLocation>
        <location evidence="1">Cell membrane</location>
        <topology evidence="1">Multi-pass membrane protein</topology>
    </subcellularLocation>
</comment>